<dbReference type="Pfam" id="PF05699">
    <property type="entry name" value="Dimer_Tnp_hAT"/>
    <property type="match status" value="1"/>
</dbReference>
<dbReference type="GO" id="GO:0046983">
    <property type="term" value="F:protein dimerization activity"/>
    <property type="evidence" value="ECO:0007669"/>
    <property type="project" value="InterPro"/>
</dbReference>
<dbReference type="Proteomes" id="UP001153709">
    <property type="component" value="Chromosome 4"/>
</dbReference>
<dbReference type="SUPFAM" id="SSF53098">
    <property type="entry name" value="Ribonuclease H-like"/>
    <property type="match status" value="1"/>
</dbReference>
<proteinExistence type="predicted"/>
<evidence type="ECO:0000256" key="1">
    <source>
        <dbReference type="SAM" id="MobiDB-lite"/>
    </source>
</evidence>
<evidence type="ECO:0000259" key="2">
    <source>
        <dbReference type="Pfam" id="PF05699"/>
    </source>
</evidence>
<sequence length="700" mass="80534">MSDCDSESEKRSSTPEYKKFKRGESSKKLTHRKQKYRVEWEQDSKFKGWITNSNDTTKARCRACNVEFTAEITVIKNHAKSLKHALKVKSLPNTTITSMFNKPESSVQTQSKIAEIKFTGFMTEHNVSFNSADHLTNLIKNCFPDSKIAQNMSLGRFKATQISKNVIGACAEEEIVSYLKCSKFSLIIDESTDISSVKTLCICVRFFHPKTCKIDTLFWKLIQIFSDDEPEKAKEGATSQRLYEEIIKILSKNNIPLQNMIGFASDGCNTMFGSKNSVASKLANDIPGLMLQKCTCHSLHLCASEACKKLPRRCEDLARNIYGFFKNSAKRQAMFKEFQDFCNTEPHKILRPAQTRWLSLLQVVKRILEQWEPLKLFFTSNYLEHRLIASEEIYIALNKQEIKLFYFFLEWVLPKFVELNKYFQSEKVVISYLHDRMVMCFKDLLSAFMDPNYINRTPLGKINPTDNTHFLLITNMYLGIGVLNNIDSVEQATKLDFLERCRDFLITACLQIQKRYNFEDPVLSQLSILNINNIKKGTGTTLLPLMKSLPQICDLQNTSQIQKIDDQWRKLSHFEDLPESTEIDVFFANLRQVTDFSGEFIFPDLCNFVLSVLSLPHSSASCERQFSKVNLIKTKSRNRMITDTLNGHILSSQQLQKDCANFKPDNKMLRNMMSDKLYQAGTAAGKENPEQSDDIIFEDL</sequence>
<dbReference type="PANTHER" id="PTHR37162:SF1">
    <property type="entry name" value="BED-TYPE DOMAIN-CONTAINING PROTEIN"/>
    <property type="match status" value="1"/>
</dbReference>
<feature type="region of interest" description="Disordered" evidence="1">
    <location>
        <begin position="1"/>
        <end position="33"/>
    </location>
</feature>
<dbReference type="PANTHER" id="PTHR37162">
    <property type="entry name" value="HAT FAMILY DIMERISATION DOMAINCONTAINING PROTEIN-RELATED"/>
    <property type="match status" value="1"/>
</dbReference>
<name>A0A9N9SZV5_DIABA</name>
<feature type="compositionally biased region" description="Basic and acidic residues" evidence="1">
    <location>
        <begin position="7"/>
        <end position="27"/>
    </location>
</feature>
<dbReference type="AlphaFoldDB" id="A0A9N9SZV5"/>
<dbReference type="InterPro" id="IPR012337">
    <property type="entry name" value="RNaseH-like_sf"/>
</dbReference>
<dbReference type="InterPro" id="IPR008906">
    <property type="entry name" value="HATC_C_dom"/>
</dbReference>
<evidence type="ECO:0000313" key="3">
    <source>
        <dbReference type="EMBL" id="CAG9833710.1"/>
    </source>
</evidence>
<dbReference type="OrthoDB" id="6756381at2759"/>
<gene>
    <name evidence="3" type="ORF">DIABBA_LOCUS7092</name>
</gene>
<dbReference type="EMBL" id="OU898279">
    <property type="protein sequence ID" value="CAG9833710.1"/>
    <property type="molecule type" value="Genomic_DNA"/>
</dbReference>
<protein>
    <recommendedName>
        <fullName evidence="2">HAT C-terminal dimerisation domain-containing protein</fullName>
    </recommendedName>
</protein>
<reference evidence="3" key="1">
    <citation type="submission" date="2022-01" db="EMBL/GenBank/DDBJ databases">
        <authorList>
            <person name="King R."/>
        </authorList>
    </citation>
    <scope>NUCLEOTIDE SEQUENCE</scope>
</reference>
<evidence type="ECO:0000313" key="4">
    <source>
        <dbReference type="Proteomes" id="UP001153709"/>
    </source>
</evidence>
<keyword evidence="4" id="KW-1185">Reference proteome</keyword>
<organism evidence="3 4">
    <name type="scientific">Diabrotica balteata</name>
    <name type="common">Banded cucumber beetle</name>
    <dbReference type="NCBI Taxonomy" id="107213"/>
    <lineage>
        <taxon>Eukaryota</taxon>
        <taxon>Metazoa</taxon>
        <taxon>Ecdysozoa</taxon>
        <taxon>Arthropoda</taxon>
        <taxon>Hexapoda</taxon>
        <taxon>Insecta</taxon>
        <taxon>Pterygota</taxon>
        <taxon>Neoptera</taxon>
        <taxon>Endopterygota</taxon>
        <taxon>Coleoptera</taxon>
        <taxon>Polyphaga</taxon>
        <taxon>Cucujiformia</taxon>
        <taxon>Chrysomeloidea</taxon>
        <taxon>Chrysomelidae</taxon>
        <taxon>Galerucinae</taxon>
        <taxon>Diabroticina</taxon>
        <taxon>Diabroticites</taxon>
        <taxon>Diabrotica</taxon>
    </lineage>
</organism>
<feature type="domain" description="HAT C-terminal dimerisation" evidence="2">
    <location>
        <begin position="602"/>
        <end position="650"/>
    </location>
</feature>
<accession>A0A9N9SZV5</accession>